<feature type="compositionally biased region" description="Polar residues" evidence="11">
    <location>
        <begin position="653"/>
        <end position="669"/>
    </location>
</feature>
<dbReference type="InterPro" id="IPR040227">
    <property type="entry name" value="Nibrin-rel"/>
</dbReference>
<dbReference type="CDD" id="cd17741">
    <property type="entry name" value="BRCT_nibrin"/>
    <property type="match status" value="1"/>
</dbReference>
<gene>
    <name evidence="13" type="ORF">V1264_009582</name>
</gene>
<dbReference type="Proteomes" id="UP001374579">
    <property type="component" value="Unassembled WGS sequence"/>
</dbReference>
<evidence type="ECO:0000256" key="6">
    <source>
        <dbReference type="ARBA" id="ARBA00023204"/>
    </source>
</evidence>
<accession>A0AAN9G1N4</accession>
<dbReference type="FunFam" id="2.60.200.20:FF:000017">
    <property type="entry name" value="Nibrin"/>
    <property type="match status" value="1"/>
</dbReference>
<feature type="region of interest" description="Disordered" evidence="11">
    <location>
        <begin position="909"/>
        <end position="947"/>
    </location>
</feature>
<evidence type="ECO:0000256" key="5">
    <source>
        <dbReference type="ARBA" id="ARBA00022763"/>
    </source>
</evidence>
<feature type="compositionally biased region" description="Acidic residues" evidence="11">
    <location>
        <begin position="567"/>
        <end position="576"/>
    </location>
</feature>
<keyword evidence="5" id="KW-0227">DNA damage</keyword>
<dbReference type="SMART" id="SM00240">
    <property type="entry name" value="FHA"/>
    <property type="match status" value="1"/>
</dbReference>
<dbReference type="InterPro" id="IPR036420">
    <property type="entry name" value="BRCT_dom_sf"/>
</dbReference>
<comment type="subcellular location">
    <subcellularLocation>
        <location evidence="1">Chromosome</location>
    </subcellularLocation>
    <subcellularLocation>
        <location evidence="2">Nucleus</location>
        <location evidence="2">PML body</location>
    </subcellularLocation>
</comment>
<evidence type="ECO:0000256" key="10">
    <source>
        <dbReference type="ARBA" id="ARBA00044757"/>
    </source>
</evidence>
<feature type="compositionally biased region" description="Polar residues" evidence="11">
    <location>
        <begin position="725"/>
        <end position="735"/>
    </location>
</feature>
<evidence type="ECO:0000256" key="1">
    <source>
        <dbReference type="ARBA" id="ARBA00004286"/>
    </source>
</evidence>
<dbReference type="EMBL" id="JBAMIC010000022">
    <property type="protein sequence ID" value="KAK7091966.1"/>
    <property type="molecule type" value="Genomic_DNA"/>
</dbReference>
<dbReference type="CDD" id="cd22667">
    <property type="entry name" value="FHA_NBN"/>
    <property type="match status" value="1"/>
</dbReference>
<comment type="similarity">
    <text evidence="10">Belongs to the Nibrin family.</text>
</comment>
<keyword evidence="8" id="KW-0469">Meiosis</keyword>
<keyword evidence="14" id="KW-1185">Reference proteome</keyword>
<comment type="caution">
    <text evidence="13">The sequence shown here is derived from an EMBL/GenBank/DDBJ whole genome shotgun (WGS) entry which is preliminary data.</text>
</comment>
<dbReference type="GO" id="GO:0030870">
    <property type="term" value="C:Mre11 complex"/>
    <property type="evidence" value="ECO:0007669"/>
    <property type="project" value="InterPro"/>
</dbReference>
<feature type="region of interest" description="Disordered" evidence="11">
    <location>
        <begin position="556"/>
        <end position="801"/>
    </location>
</feature>
<feature type="compositionally biased region" description="Low complexity" evidence="11">
    <location>
        <begin position="469"/>
        <end position="480"/>
    </location>
</feature>
<reference evidence="13 14" key="1">
    <citation type="submission" date="2024-02" db="EMBL/GenBank/DDBJ databases">
        <title>Chromosome-scale genome assembly of the rough periwinkle Littorina saxatilis.</title>
        <authorList>
            <person name="De Jode A."/>
            <person name="Faria R."/>
            <person name="Formenti G."/>
            <person name="Sims Y."/>
            <person name="Smith T.P."/>
            <person name="Tracey A."/>
            <person name="Wood J.M.D."/>
            <person name="Zagrodzka Z.B."/>
            <person name="Johannesson K."/>
            <person name="Butlin R.K."/>
            <person name="Leder E.H."/>
        </authorList>
    </citation>
    <scope>NUCLEOTIDE SEQUENCE [LARGE SCALE GENOMIC DNA]</scope>
    <source>
        <strain evidence="13">Snail1</strain>
        <tissue evidence="13">Muscle</tissue>
    </source>
</reference>
<dbReference type="InterPro" id="IPR000253">
    <property type="entry name" value="FHA_dom"/>
</dbReference>
<feature type="domain" description="FHA" evidence="12">
    <location>
        <begin position="22"/>
        <end position="81"/>
    </location>
</feature>
<organism evidence="13 14">
    <name type="scientific">Littorina saxatilis</name>
    <dbReference type="NCBI Taxonomy" id="31220"/>
    <lineage>
        <taxon>Eukaryota</taxon>
        <taxon>Metazoa</taxon>
        <taxon>Spiralia</taxon>
        <taxon>Lophotrochozoa</taxon>
        <taxon>Mollusca</taxon>
        <taxon>Gastropoda</taxon>
        <taxon>Caenogastropoda</taxon>
        <taxon>Littorinimorpha</taxon>
        <taxon>Littorinoidea</taxon>
        <taxon>Littorinidae</taxon>
        <taxon>Littorina</taxon>
    </lineage>
</organism>
<dbReference type="Gene3D" id="3.40.50.10980">
    <property type="entry name" value="Nibrin, BRCT2 domain"/>
    <property type="match status" value="1"/>
</dbReference>
<dbReference type="GO" id="GO:0005694">
    <property type="term" value="C:chromosome"/>
    <property type="evidence" value="ECO:0007669"/>
    <property type="project" value="UniProtKB-SubCell"/>
</dbReference>
<dbReference type="SUPFAM" id="SSF49879">
    <property type="entry name" value="SMAD/FHA domain"/>
    <property type="match status" value="1"/>
</dbReference>
<feature type="compositionally biased region" description="Polar residues" evidence="11">
    <location>
        <begin position="925"/>
        <end position="947"/>
    </location>
</feature>
<evidence type="ECO:0000256" key="11">
    <source>
        <dbReference type="SAM" id="MobiDB-lite"/>
    </source>
</evidence>
<dbReference type="GO" id="GO:0003684">
    <property type="term" value="F:damaged DNA binding"/>
    <property type="evidence" value="ECO:0007669"/>
    <property type="project" value="TreeGrafter"/>
</dbReference>
<keyword evidence="4" id="KW-0158">Chromosome</keyword>
<evidence type="ECO:0000259" key="12">
    <source>
        <dbReference type="PROSITE" id="PS50006"/>
    </source>
</evidence>
<proteinExistence type="inferred from homology"/>
<dbReference type="PANTHER" id="PTHR12162">
    <property type="entry name" value="NIBRIN-RELATED"/>
    <property type="match status" value="1"/>
</dbReference>
<evidence type="ECO:0000256" key="4">
    <source>
        <dbReference type="ARBA" id="ARBA00022454"/>
    </source>
</evidence>
<dbReference type="PANTHER" id="PTHR12162:SF0">
    <property type="entry name" value="NIBRIN"/>
    <property type="match status" value="1"/>
</dbReference>
<keyword evidence="7" id="KW-0539">Nucleus</keyword>
<evidence type="ECO:0000256" key="9">
    <source>
        <dbReference type="ARBA" id="ARBA00023306"/>
    </source>
</evidence>
<evidence type="ECO:0000313" key="13">
    <source>
        <dbReference type="EMBL" id="KAK7091966.1"/>
    </source>
</evidence>
<dbReference type="Pfam" id="PF08599">
    <property type="entry name" value="Nbs1_C"/>
    <property type="match status" value="1"/>
</dbReference>
<dbReference type="GO" id="GO:0000724">
    <property type="term" value="P:double-strand break repair via homologous recombination"/>
    <property type="evidence" value="ECO:0007669"/>
    <property type="project" value="TreeGrafter"/>
</dbReference>
<name>A0AAN9G1N4_9CAEN</name>
<keyword evidence="6" id="KW-0234">DNA repair</keyword>
<dbReference type="FunFam" id="3.40.50.10980:FF:000001">
    <property type="entry name" value="Nibrin"/>
    <property type="match status" value="1"/>
</dbReference>
<dbReference type="SUPFAM" id="SSF52113">
    <property type="entry name" value="BRCT domain"/>
    <property type="match status" value="1"/>
</dbReference>
<keyword evidence="9" id="KW-0131">Cell cycle</keyword>
<sequence>MWYCQCVADEGRKFVILPGKEYVLGRRDCDIVIENDQSVSRKHASLQVIHPESNVTNLGKPAAIILKDLSKFGTFVNNVKVKGEKVLRTGDEIRLGTPKSVHRVVYKPFVVTTSCLDGADKKGVRSLVCQVGGHVSNDWRKDCSVLIMKTITVTIKTVCALIAQKPIVTVNYLRDLVKYLNDGEKGAKPDPQKYLPSVTERLVGPGVSFQPTAERSTIFLGMTFYFLCEKQFKKISMAVELGGGVPILSDDPKTADLEGFLEDKTVVMNPTPGEVTSKAQKDWVEKVKTFLQKKDKHMVQDAEVGYAVLYCSTEDYCNADKESGHLLSMPLPSQSLTQMGSLASQALNIGSQASHQAPFRKPGAVTLTGGRNATVPVKHGDSSGREVAGFGESQPGKSGPSMTIKSGEVFTVPESLTEETPKVKGQGQKGGRSSSSATVQSIKEEPTFPDESSTVPSRSCDAVGTSEPAAHNEATETAAASKRQTRSRSPAKSLVIIDTETSQAVSQMPRGRNRAAVKLESGALFSHPPTSSTMASEVLFDSELPAVSKIKKERFEALPDSKPVLLLDDEDDDDDVVSMRKPAPSKKRKMQDVSSEEEEDNPFDFVKKRTKKSPSPAPPKSQQEKPTRSPSPELQPRSSKRNNKSPSPIAESRTGTLRSRSPSPVPKTTGSRHRNKSPSPVPEPRTSKRKNRSPSPVPEPRSKQPRNRSQSPAFEPEQEKETSKRSASPKPQTHGRTAASISRRRNEDMSDEEAPLASTSSEAPLPRSSQRSERPSQSQNGHHEPSVSHTGPVPHGFLTTRQPIEDQVQVNPRFEKENIDAPVVLVEFEDLVVRPGTNGRHKTQTDDQSDVPEGMMRWQGQLVCNFKKFSKVKHVGAGQLPRIIGGRDLVEHSTESRQAMDDWLKNLQEAESQQSQRDREAEQLFNWQPPSRAKTSTSSKAGSRSRR</sequence>
<dbReference type="Gene3D" id="2.60.200.20">
    <property type="match status" value="1"/>
</dbReference>
<evidence type="ECO:0000256" key="8">
    <source>
        <dbReference type="ARBA" id="ARBA00023254"/>
    </source>
</evidence>
<dbReference type="InterPro" id="IPR013908">
    <property type="entry name" value="Nibrin_C"/>
</dbReference>
<dbReference type="InterPro" id="IPR032429">
    <property type="entry name" value="Nibrin_BRCT2"/>
</dbReference>
<dbReference type="PROSITE" id="PS50006">
    <property type="entry name" value="FHA_DOMAIN"/>
    <property type="match status" value="1"/>
</dbReference>
<dbReference type="AlphaFoldDB" id="A0AAN9G1N4"/>
<protein>
    <recommendedName>
        <fullName evidence="3">Nibrin</fullName>
    </recommendedName>
</protein>
<feature type="region of interest" description="Disordered" evidence="11">
    <location>
        <begin position="370"/>
        <end position="512"/>
    </location>
</feature>
<evidence type="ECO:0000256" key="2">
    <source>
        <dbReference type="ARBA" id="ARBA00004322"/>
    </source>
</evidence>
<dbReference type="GO" id="GO:0007095">
    <property type="term" value="P:mitotic G2 DNA damage checkpoint signaling"/>
    <property type="evidence" value="ECO:0007669"/>
    <property type="project" value="InterPro"/>
</dbReference>
<feature type="compositionally biased region" description="Low complexity" evidence="11">
    <location>
        <begin position="764"/>
        <end position="779"/>
    </location>
</feature>
<dbReference type="Pfam" id="PF16508">
    <property type="entry name" value="NIBRIN_BRCT_II"/>
    <property type="match status" value="1"/>
</dbReference>
<dbReference type="InterPro" id="IPR008984">
    <property type="entry name" value="SMAD_FHA_dom_sf"/>
</dbReference>
<dbReference type="SMART" id="SM01348">
    <property type="entry name" value="Nbs1_C"/>
    <property type="match status" value="1"/>
</dbReference>
<evidence type="ECO:0000313" key="14">
    <source>
        <dbReference type="Proteomes" id="UP001374579"/>
    </source>
</evidence>
<dbReference type="GO" id="GO:0016605">
    <property type="term" value="C:PML body"/>
    <property type="evidence" value="ECO:0007669"/>
    <property type="project" value="UniProtKB-SubCell"/>
</dbReference>
<evidence type="ECO:0000256" key="3">
    <source>
        <dbReference type="ARBA" id="ARBA00020013"/>
    </source>
</evidence>
<dbReference type="Pfam" id="PF00498">
    <property type="entry name" value="FHA"/>
    <property type="match status" value="1"/>
</dbReference>
<dbReference type="InterPro" id="IPR043014">
    <property type="entry name" value="Nibrin_BRCT2_sf"/>
</dbReference>
<dbReference type="GO" id="GO:0051321">
    <property type="term" value="P:meiotic cell cycle"/>
    <property type="evidence" value="ECO:0007669"/>
    <property type="project" value="UniProtKB-KW"/>
</dbReference>
<evidence type="ECO:0000256" key="7">
    <source>
        <dbReference type="ARBA" id="ARBA00023242"/>
    </source>
</evidence>
<dbReference type="Gene3D" id="3.40.50.10190">
    <property type="entry name" value="BRCT domain"/>
    <property type="match status" value="1"/>
</dbReference>